<dbReference type="GO" id="GO:0005829">
    <property type="term" value="C:cytosol"/>
    <property type="evidence" value="ECO:0007669"/>
    <property type="project" value="TreeGrafter"/>
</dbReference>
<dbReference type="GO" id="GO:0035498">
    <property type="term" value="P:carnosine metabolic process"/>
    <property type="evidence" value="ECO:0007669"/>
    <property type="project" value="TreeGrafter"/>
</dbReference>
<dbReference type="PANTHER" id="PTHR12303">
    <property type="entry name" value="CARNOSINE N-METHYLTRANSFERASE"/>
    <property type="match status" value="1"/>
</dbReference>
<dbReference type="AlphaFoldDB" id="A0A9N9RZL8"/>
<keyword evidence="7" id="KW-1185">Reference proteome</keyword>
<dbReference type="InterPro" id="IPR012901">
    <property type="entry name" value="CARME"/>
</dbReference>
<reference evidence="6" key="2">
    <citation type="submission" date="2022-10" db="EMBL/GenBank/DDBJ databases">
        <authorList>
            <consortium name="ENA_rothamsted_submissions"/>
            <consortium name="culmorum"/>
            <person name="King R."/>
        </authorList>
    </citation>
    <scope>NUCLEOTIDE SEQUENCE</scope>
</reference>
<dbReference type="SMART" id="SM01296">
    <property type="entry name" value="N2227"/>
    <property type="match status" value="1"/>
</dbReference>
<evidence type="ECO:0000256" key="5">
    <source>
        <dbReference type="ARBA" id="ARBA00022691"/>
    </source>
</evidence>
<dbReference type="Proteomes" id="UP001153620">
    <property type="component" value="Chromosome 3"/>
</dbReference>
<protein>
    <recommendedName>
        <fullName evidence="2">carnosine N-methyltransferase</fullName>
        <ecNumber evidence="2">2.1.1.22</ecNumber>
    </recommendedName>
</protein>
<evidence type="ECO:0000256" key="4">
    <source>
        <dbReference type="ARBA" id="ARBA00022679"/>
    </source>
</evidence>
<dbReference type="GO" id="GO:0030735">
    <property type="term" value="F:carnosine N-methyltransferase activity"/>
    <property type="evidence" value="ECO:0007669"/>
    <property type="project" value="UniProtKB-EC"/>
</dbReference>
<keyword evidence="4" id="KW-0808">Transferase</keyword>
<evidence type="ECO:0000256" key="1">
    <source>
        <dbReference type="ARBA" id="ARBA00010086"/>
    </source>
</evidence>
<organism evidence="6 7">
    <name type="scientific">Chironomus riparius</name>
    <dbReference type="NCBI Taxonomy" id="315576"/>
    <lineage>
        <taxon>Eukaryota</taxon>
        <taxon>Metazoa</taxon>
        <taxon>Ecdysozoa</taxon>
        <taxon>Arthropoda</taxon>
        <taxon>Hexapoda</taxon>
        <taxon>Insecta</taxon>
        <taxon>Pterygota</taxon>
        <taxon>Neoptera</taxon>
        <taxon>Endopterygota</taxon>
        <taxon>Diptera</taxon>
        <taxon>Nematocera</taxon>
        <taxon>Chironomoidea</taxon>
        <taxon>Chironomidae</taxon>
        <taxon>Chironominae</taxon>
        <taxon>Chironomus</taxon>
    </lineage>
</organism>
<accession>A0A9N9RZL8</accession>
<dbReference type="SUPFAM" id="SSF53335">
    <property type="entry name" value="S-adenosyl-L-methionine-dependent methyltransferases"/>
    <property type="match status" value="1"/>
</dbReference>
<dbReference type="GO" id="GO:0032259">
    <property type="term" value="P:methylation"/>
    <property type="evidence" value="ECO:0007669"/>
    <property type="project" value="UniProtKB-KW"/>
</dbReference>
<dbReference type="OrthoDB" id="978at2759"/>
<comment type="similarity">
    <text evidence="1">Belongs to the carnosine N-methyltransferase family.</text>
</comment>
<name>A0A9N9RZL8_9DIPT</name>
<evidence type="ECO:0000313" key="7">
    <source>
        <dbReference type="Proteomes" id="UP001153620"/>
    </source>
</evidence>
<evidence type="ECO:0000256" key="3">
    <source>
        <dbReference type="ARBA" id="ARBA00022603"/>
    </source>
</evidence>
<dbReference type="InterPro" id="IPR029063">
    <property type="entry name" value="SAM-dependent_MTases_sf"/>
</dbReference>
<evidence type="ECO:0000256" key="2">
    <source>
        <dbReference type="ARBA" id="ARBA00012003"/>
    </source>
</evidence>
<keyword evidence="3" id="KW-0489">Methyltransferase</keyword>
<dbReference type="GO" id="GO:0005634">
    <property type="term" value="C:nucleus"/>
    <property type="evidence" value="ECO:0007669"/>
    <property type="project" value="TreeGrafter"/>
</dbReference>
<gene>
    <name evidence="6" type="ORF">CHIRRI_LOCUS9928</name>
</gene>
<dbReference type="PANTHER" id="PTHR12303:SF6">
    <property type="entry name" value="CARNOSINE N-METHYLTRANSFERASE"/>
    <property type="match status" value="1"/>
</dbReference>
<dbReference type="Pfam" id="PF07942">
    <property type="entry name" value="CARME"/>
    <property type="match status" value="1"/>
</dbReference>
<sequence length="368" mass="43051">MNHNSLDQEDDEKYFDETERANFIKVISSFKNYKRNCFARIDQRLCFLTTLPIRQQQMLEKYKKTLNSSKQCVEQNQRIIEKFLSGVDSLFVNSKNDIVEPEEILKIADPDNDKVIITLKQIVRDWTDLGAEERDQSYKPILDELTQYFDINSMDKNQLRVLVPGAGLARLVYEISLRGFYCEGNEFSLFMLIVSNFLLNRCLMNNVHEFFPYCHNFMNNLNRKDPLLSCTFPDVSPYQNPPRGEMNMIAGDFIQVYGQSSQFSEWDCVATCFFIDCANNIVDFIEIIYKLLKPGGIWINLGPLLYHFCDMPSELSIEPSYEDIRAIIQTVGFEYLKEDKNVRTKYSQNELSMARLEYSSVFFVVKKK</sequence>
<keyword evidence="5" id="KW-0949">S-adenosyl-L-methionine</keyword>
<dbReference type="EC" id="2.1.1.22" evidence="2"/>
<dbReference type="Gene3D" id="3.40.50.150">
    <property type="entry name" value="Vaccinia Virus protein VP39"/>
    <property type="match status" value="1"/>
</dbReference>
<evidence type="ECO:0000313" key="6">
    <source>
        <dbReference type="EMBL" id="CAG9807078.1"/>
    </source>
</evidence>
<reference evidence="6" key="1">
    <citation type="submission" date="2022-01" db="EMBL/GenBank/DDBJ databases">
        <authorList>
            <person name="King R."/>
        </authorList>
    </citation>
    <scope>NUCLEOTIDE SEQUENCE</scope>
</reference>
<proteinExistence type="inferred from homology"/>
<dbReference type="EMBL" id="OU895879">
    <property type="protein sequence ID" value="CAG9807078.1"/>
    <property type="molecule type" value="Genomic_DNA"/>
</dbReference>